<dbReference type="GO" id="GO:0008270">
    <property type="term" value="F:zinc ion binding"/>
    <property type="evidence" value="ECO:0007669"/>
    <property type="project" value="UniProtKB-KW"/>
</dbReference>
<feature type="region of interest" description="Disordered" evidence="5">
    <location>
        <begin position="60"/>
        <end position="132"/>
    </location>
</feature>
<dbReference type="InterPro" id="IPR013083">
    <property type="entry name" value="Znf_RING/FYVE/PHD"/>
</dbReference>
<dbReference type="EMBL" id="GG663378">
    <property type="protein sequence ID" value="EEH03146.1"/>
    <property type="molecule type" value="Genomic_DNA"/>
</dbReference>
<organism evidence="8 9">
    <name type="scientific">Ajellomyces capsulatus (strain G186AR / H82 / ATCC MYA-2454 / RMSCC 2432)</name>
    <name type="common">Darling's disease fungus</name>
    <name type="synonym">Histoplasma capsulatum</name>
    <dbReference type="NCBI Taxonomy" id="447093"/>
    <lineage>
        <taxon>Eukaryota</taxon>
        <taxon>Fungi</taxon>
        <taxon>Dikarya</taxon>
        <taxon>Ascomycota</taxon>
        <taxon>Pezizomycotina</taxon>
        <taxon>Eurotiomycetes</taxon>
        <taxon>Eurotiomycetidae</taxon>
        <taxon>Onygenales</taxon>
        <taxon>Ajellomycetaceae</taxon>
        <taxon>Histoplasma</taxon>
    </lineage>
</organism>
<feature type="region of interest" description="Disordered" evidence="5">
    <location>
        <begin position="1"/>
        <end position="30"/>
    </location>
</feature>
<dbReference type="InterPro" id="IPR017907">
    <property type="entry name" value="Znf_RING_CS"/>
</dbReference>
<name>C0NZ98_AJECG</name>
<keyword evidence="9" id="KW-1185">Reference proteome</keyword>
<evidence type="ECO:0000259" key="7">
    <source>
        <dbReference type="PROSITE" id="PS51382"/>
    </source>
</evidence>
<dbReference type="STRING" id="447093.C0NZ98"/>
<dbReference type="SMART" id="SM00184">
    <property type="entry name" value="RING"/>
    <property type="match status" value="1"/>
</dbReference>
<feature type="compositionally biased region" description="Basic and acidic residues" evidence="5">
    <location>
        <begin position="79"/>
        <end position="90"/>
    </location>
</feature>
<feature type="domain" description="RING-type" evidence="6">
    <location>
        <begin position="613"/>
        <end position="652"/>
    </location>
</feature>
<evidence type="ECO:0000256" key="3">
    <source>
        <dbReference type="ARBA" id="ARBA00022833"/>
    </source>
</evidence>
<dbReference type="GeneID" id="69041494"/>
<evidence type="ECO:0000313" key="8">
    <source>
        <dbReference type="EMBL" id="EEH03146.1"/>
    </source>
</evidence>
<keyword evidence="2 4" id="KW-0863">Zinc-finger</keyword>
<dbReference type="PROSITE" id="PS00518">
    <property type="entry name" value="ZF_RING_1"/>
    <property type="match status" value="1"/>
</dbReference>
<evidence type="ECO:0000259" key="6">
    <source>
        <dbReference type="PROSITE" id="PS50089"/>
    </source>
</evidence>
<dbReference type="InterPro" id="IPR004331">
    <property type="entry name" value="SPX_dom"/>
</dbReference>
<evidence type="ECO:0000256" key="5">
    <source>
        <dbReference type="SAM" id="MobiDB-lite"/>
    </source>
</evidence>
<evidence type="ECO:0000256" key="4">
    <source>
        <dbReference type="PROSITE-ProRule" id="PRU00175"/>
    </source>
</evidence>
<proteinExistence type="predicted"/>
<dbReference type="InterPro" id="IPR001841">
    <property type="entry name" value="Znf_RING"/>
</dbReference>
<dbReference type="PANTHER" id="PTHR23327:SF51">
    <property type="entry name" value="TRANSCRIPTIONAL REGULATOR OF YEAST FORM ADHERENCE 3"/>
    <property type="match status" value="1"/>
</dbReference>
<feature type="compositionally biased region" description="Basic and acidic residues" evidence="5">
    <location>
        <begin position="114"/>
        <end position="132"/>
    </location>
</feature>
<dbReference type="PROSITE" id="PS51382">
    <property type="entry name" value="SPX"/>
    <property type="match status" value="1"/>
</dbReference>
<dbReference type="PROSITE" id="PS50089">
    <property type="entry name" value="ZF_RING_2"/>
    <property type="match status" value="1"/>
</dbReference>
<dbReference type="SUPFAM" id="SSF57850">
    <property type="entry name" value="RING/U-box"/>
    <property type="match status" value="1"/>
</dbReference>
<dbReference type="PANTHER" id="PTHR23327">
    <property type="entry name" value="RING FINGER PROTEIN 127"/>
    <property type="match status" value="1"/>
</dbReference>
<sequence>MGMDTPASNDDIEYEPTTTPGPPGPTPTTDILIQMMMGYLKKQDEYLKKQDECLKRMNEYWDRRMGKSLQKSAENSDSLSRDQEDIKQGEDEMELATQATVTAPPSTEEPSEEPTIKEPPARITKEPPMKTIKEPPIRTTMMRLAIKNTTTNTTTTTTAIKELFKHRYYYHEPKPHRCRKARGALFTPIGGLGIQGCCQIAQNGVIDIRDIRLLLVSLINAGHAQDPLSVCPPVMKFAHDYTQILNAEDYPSQWVQSAISYKRLKKCIKKVRKELLSLGLRPEILNLLWHQSQAANAAGYDGAGGDSLPFGFQYSLSKSPLTSFWLPKLTFVVDPMDGSPIDAFVSPETLEFLQQLNKIPLPIPAATLARLDSELGSFTHHGFLEVVADGELSLDKQGEAVKKLDYDAETVHSVEIPLSADSEFFHILNKELSGLDELQEREQIGLSERAKDLRQQIVKITKPQFRRSQSALYVWREIFRLYIDMQVFFCTDEQGSGQRDAETASRKLEKFQTTLKQGRQIKKLGKEGRTALEAFLCINNVLLQNLKFQEINRTALTKILKKFDKRTALPAGTIFPELMVVETFLAETMAKAVCYTISEEVLTVIPQLDDYLCPICFNISFKPVRLRCNHIFCIRCLVVMQRAKQNNCALCREGVVMEATGANLDNELLAFLASSFPKETRAKQKENERAATIDLYGNSYDSCSVM</sequence>
<gene>
    <name evidence="8" type="ORF">HCBG_08478</name>
</gene>
<dbReference type="Proteomes" id="UP000001631">
    <property type="component" value="Unassembled WGS sequence"/>
</dbReference>
<keyword evidence="3" id="KW-0862">Zinc</keyword>
<dbReference type="RefSeq" id="XP_045283627.1">
    <property type="nucleotide sequence ID" value="XM_045435527.1"/>
</dbReference>
<feature type="compositionally biased region" description="Polar residues" evidence="5">
    <location>
        <begin position="69"/>
        <end position="78"/>
    </location>
</feature>
<dbReference type="VEuPathDB" id="FungiDB:I7I50_00203"/>
<dbReference type="InParanoid" id="C0NZ98"/>
<accession>C0NZ98</accession>
<dbReference type="InterPro" id="IPR018957">
    <property type="entry name" value="Znf_C3HC4_RING-type"/>
</dbReference>
<evidence type="ECO:0000256" key="2">
    <source>
        <dbReference type="ARBA" id="ARBA00022771"/>
    </source>
</evidence>
<dbReference type="HOGENOM" id="CLU_017137_2_1_1"/>
<dbReference type="Gene3D" id="3.30.40.10">
    <property type="entry name" value="Zinc/RING finger domain, C3HC4 (zinc finger)"/>
    <property type="match status" value="1"/>
</dbReference>
<evidence type="ECO:0000256" key="1">
    <source>
        <dbReference type="ARBA" id="ARBA00022723"/>
    </source>
</evidence>
<dbReference type="Pfam" id="PF00097">
    <property type="entry name" value="zf-C3HC4"/>
    <property type="match status" value="1"/>
</dbReference>
<protein>
    <submittedName>
        <fullName evidence="8">RING-14 finger domain-containing protein</fullName>
    </submittedName>
</protein>
<feature type="domain" description="SPX" evidence="7">
    <location>
        <begin position="235"/>
        <end position="577"/>
    </location>
</feature>
<evidence type="ECO:0000313" key="9">
    <source>
        <dbReference type="Proteomes" id="UP000001631"/>
    </source>
</evidence>
<dbReference type="AlphaFoldDB" id="C0NZ98"/>
<reference evidence="8" key="1">
    <citation type="submission" date="2009-02" db="EMBL/GenBank/DDBJ databases">
        <title>The Genome Sequence of Ajellomyces capsulatus strain G186AR.</title>
        <authorList>
            <consortium name="The Broad Institute Genome Sequencing Platform"/>
            <person name="Champion M."/>
            <person name="Cuomo C."/>
            <person name="Ma L.-J."/>
            <person name="Henn M.R."/>
            <person name="Sil A."/>
            <person name="Goldman B."/>
            <person name="Young S.K."/>
            <person name="Kodira C.D."/>
            <person name="Zeng Q."/>
            <person name="Koehrsen M."/>
            <person name="Alvarado L."/>
            <person name="Berlin A."/>
            <person name="Borenstein D."/>
            <person name="Chen Z."/>
            <person name="Engels R."/>
            <person name="Freedman E."/>
            <person name="Gellesch M."/>
            <person name="Goldberg J."/>
            <person name="Griggs A."/>
            <person name="Gujja S."/>
            <person name="Heiman D."/>
            <person name="Hepburn T."/>
            <person name="Howarth C."/>
            <person name="Jen D."/>
            <person name="Larson L."/>
            <person name="Lewis B."/>
            <person name="Mehta T."/>
            <person name="Park D."/>
            <person name="Pearson M."/>
            <person name="Roberts A."/>
            <person name="Saif S."/>
            <person name="Shea T."/>
            <person name="Shenoy N."/>
            <person name="Sisk P."/>
            <person name="Stolte C."/>
            <person name="Sykes S."/>
            <person name="Walk T."/>
            <person name="White J."/>
            <person name="Yandava C."/>
            <person name="Klein B."/>
            <person name="McEwen J.G."/>
            <person name="Puccia R."/>
            <person name="Goldman G.H."/>
            <person name="Felipe M.S."/>
            <person name="Nino-Vega G."/>
            <person name="San-Blas G."/>
            <person name="Taylor J."/>
            <person name="Mendoza L."/>
            <person name="Galagan J."/>
            <person name="Nusbaum C."/>
            <person name="Birren B."/>
        </authorList>
    </citation>
    <scope>NUCLEOTIDE SEQUENCE</scope>
    <source>
        <strain evidence="8">G186AR</strain>
    </source>
</reference>
<keyword evidence="1" id="KW-0479">Metal-binding</keyword>
<dbReference type="Pfam" id="PF03105">
    <property type="entry name" value="SPX"/>
    <property type="match status" value="1"/>
</dbReference>